<evidence type="ECO:0000256" key="2">
    <source>
        <dbReference type="ARBA" id="ARBA00022676"/>
    </source>
</evidence>
<comment type="subcellular location">
    <subcellularLocation>
        <location evidence="1">Membrane</location>
        <topology evidence="1">Multi-pass membrane protein</topology>
    </subcellularLocation>
</comment>
<sequence>MPKTTTEQPPELAADAATTPPRSAREERSILRSVVFGTLGSVLLMIGSYGVGWLAGVSELRRSPLVIELRFTTPGAILSIILVAIGSMMLVREWFRLGQKLQGWGPGSRRWVTAATIAWSVPMIFSVPIFSRDVYSYIGQGRVAAAGLSPYEAGVSTIENFFQLGADQLWSESPPPYGPLFIMMERAIVGITGAEPDSSVFLFRILCVLSVMLLAWTVPRLAQRHGIDPTRALWLSTANPLLLVNFILAVHNDAIMTALALLGVLVAATWRDWRGGLAGTALVVLSIGIKPITVVLLPFIGLLWAGRGASWPRKFLIWFLTLAWAIAVMAVLGWMSGFGWGWIEGLSTTGTSFIWYAPIGLLGVVIGGIAGLFGGDAGAARGFVHSAGQALAVPIILWLMFTGRDERVVRRMTLAFAAIVVFSPMIQAWYVVWLIPFFAVTGIRPDWQTDVLLFLTVFFMIYAISDQLDVFPYLDIDLGSGRTIAAVIGVAYGAYLWFLDPSTRRSRRTRSIDPNQPVVI</sequence>
<reference evidence="10 11" key="1">
    <citation type="journal article" date="2014" name="Genome Announc.">
        <title>Draft Genome Sequence of Kocuria palustris PEL.</title>
        <authorList>
            <person name="Sharma G."/>
            <person name="Khatri I."/>
            <person name="Subramanian S."/>
        </authorList>
    </citation>
    <scope>NUCLEOTIDE SEQUENCE [LARGE SCALE GENOMIC DNA]</scope>
    <source>
        <strain evidence="10 11">PEL</strain>
    </source>
</reference>
<dbReference type="AlphaFoldDB" id="M2XAW4"/>
<comment type="caution">
    <text evidence="10">The sequence shown here is derived from an EMBL/GenBank/DDBJ whole genome shotgun (WGS) entry which is preliminary data.</text>
</comment>
<feature type="transmembrane region" description="Helical" evidence="9">
    <location>
        <begin position="111"/>
        <end position="130"/>
    </location>
</feature>
<dbReference type="GO" id="GO:0016757">
    <property type="term" value="F:glycosyltransferase activity"/>
    <property type="evidence" value="ECO:0007669"/>
    <property type="project" value="UniProtKB-KW"/>
</dbReference>
<evidence type="ECO:0000256" key="6">
    <source>
        <dbReference type="ARBA" id="ARBA00023136"/>
    </source>
</evidence>
<keyword evidence="2" id="KW-0328">Glycosyltransferase</keyword>
<feature type="transmembrane region" description="Helical" evidence="9">
    <location>
        <begin position="413"/>
        <end position="439"/>
    </location>
</feature>
<keyword evidence="3" id="KW-0808">Transferase</keyword>
<dbReference type="STRING" id="71999.KPaMU14_04870"/>
<feature type="transmembrane region" description="Helical" evidence="9">
    <location>
        <begin position="382"/>
        <end position="401"/>
    </location>
</feature>
<feature type="transmembrane region" description="Helical" evidence="9">
    <location>
        <begin position="201"/>
        <end position="222"/>
    </location>
</feature>
<evidence type="ECO:0000256" key="3">
    <source>
        <dbReference type="ARBA" id="ARBA00022679"/>
    </source>
</evidence>
<dbReference type="GO" id="GO:0016020">
    <property type="term" value="C:membrane"/>
    <property type="evidence" value="ECO:0007669"/>
    <property type="project" value="UniProtKB-SubCell"/>
</dbReference>
<feature type="transmembrane region" description="Helical" evidence="9">
    <location>
        <begin position="451"/>
        <end position="468"/>
    </location>
</feature>
<feature type="transmembrane region" description="Helical" evidence="9">
    <location>
        <begin position="242"/>
        <end position="270"/>
    </location>
</feature>
<evidence type="ECO:0000256" key="5">
    <source>
        <dbReference type="ARBA" id="ARBA00022989"/>
    </source>
</evidence>
<gene>
    <name evidence="10" type="ORF">C884_00705</name>
</gene>
<feature type="transmembrane region" description="Helical" evidence="9">
    <location>
        <begin position="480"/>
        <end position="499"/>
    </location>
</feature>
<organism evidence="10 11">
    <name type="scientific">Kocuria palustris PEL</name>
    <dbReference type="NCBI Taxonomy" id="1236550"/>
    <lineage>
        <taxon>Bacteria</taxon>
        <taxon>Bacillati</taxon>
        <taxon>Actinomycetota</taxon>
        <taxon>Actinomycetes</taxon>
        <taxon>Micrococcales</taxon>
        <taxon>Micrococcaceae</taxon>
        <taxon>Kocuria</taxon>
    </lineage>
</organism>
<keyword evidence="4 9" id="KW-0812">Transmembrane</keyword>
<keyword evidence="11" id="KW-1185">Reference proteome</keyword>
<evidence type="ECO:0000256" key="8">
    <source>
        <dbReference type="SAM" id="MobiDB-lite"/>
    </source>
</evidence>
<proteinExistence type="inferred from homology"/>
<dbReference type="EMBL" id="ANHZ02000017">
    <property type="protein sequence ID" value="EME36226.1"/>
    <property type="molecule type" value="Genomic_DNA"/>
</dbReference>
<dbReference type="Pfam" id="PF26314">
    <property type="entry name" value="MptA_B_family"/>
    <property type="match status" value="1"/>
</dbReference>
<feature type="region of interest" description="Disordered" evidence="8">
    <location>
        <begin position="1"/>
        <end position="24"/>
    </location>
</feature>
<evidence type="ECO:0000256" key="9">
    <source>
        <dbReference type="SAM" id="Phobius"/>
    </source>
</evidence>
<dbReference type="InterPro" id="IPR049829">
    <property type="entry name" value="MptA/B-like"/>
</dbReference>
<evidence type="ECO:0000313" key="11">
    <source>
        <dbReference type="Proteomes" id="UP000009877"/>
    </source>
</evidence>
<feature type="transmembrane region" description="Helical" evidence="9">
    <location>
        <begin position="71"/>
        <end position="91"/>
    </location>
</feature>
<feature type="transmembrane region" description="Helical" evidence="9">
    <location>
        <begin position="276"/>
        <end position="303"/>
    </location>
</feature>
<accession>M2XAW4</accession>
<dbReference type="Proteomes" id="UP000009877">
    <property type="component" value="Unassembled WGS sequence"/>
</dbReference>
<name>M2XAW4_9MICC</name>
<feature type="transmembrane region" description="Helical" evidence="9">
    <location>
        <begin position="355"/>
        <end position="375"/>
    </location>
</feature>
<dbReference type="NCBIfam" id="NF038066">
    <property type="entry name" value="MptB"/>
    <property type="match status" value="1"/>
</dbReference>
<evidence type="ECO:0000313" key="10">
    <source>
        <dbReference type="EMBL" id="EME36226.1"/>
    </source>
</evidence>
<comment type="similarity">
    <text evidence="7">Belongs to the MptA/B family.</text>
</comment>
<keyword evidence="5 9" id="KW-1133">Transmembrane helix</keyword>
<keyword evidence="6 9" id="KW-0472">Membrane</keyword>
<evidence type="ECO:0000256" key="4">
    <source>
        <dbReference type="ARBA" id="ARBA00022692"/>
    </source>
</evidence>
<dbReference type="RefSeq" id="WP_006215129.1">
    <property type="nucleotide sequence ID" value="NZ_ANHZ02000017.1"/>
</dbReference>
<feature type="transmembrane region" description="Helical" evidence="9">
    <location>
        <begin position="315"/>
        <end position="335"/>
    </location>
</feature>
<evidence type="ECO:0000256" key="1">
    <source>
        <dbReference type="ARBA" id="ARBA00004141"/>
    </source>
</evidence>
<feature type="transmembrane region" description="Helical" evidence="9">
    <location>
        <begin position="30"/>
        <end position="51"/>
    </location>
</feature>
<protein>
    <submittedName>
        <fullName evidence="10">Membrane protein</fullName>
    </submittedName>
</protein>
<evidence type="ECO:0000256" key="7">
    <source>
        <dbReference type="ARBA" id="ARBA00043987"/>
    </source>
</evidence>